<dbReference type="InterPro" id="IPR001977">
    <property type="entry name" value="Depp_CoAkinase"/>
</dbReference>
<evidence type="ECO:0000256" key="2">
    <source>
        <dbReference type="ARBA" id="ARBA00022490"/>
    </source>
</evidence>
<evidence type="ECO:0000256" key="7">
    <source>
        <dbReference type="ARBA" id="ARBA00022993"/>
    </source>
</evidence>
<dbReference type="GO" id="GO:0005524">
    <property type="term" value="F:ATP binding"/>
    <property type="evidence" value="ECO:0007669"/>
    <property type="project" value="UniProtKB-UniRule"/>
</dbReference>
<evidence type="ECO:0000256" key="9">
    <source>
        <dbReference type="NCBIfam" id="TIGR00152"/>
    </source>
</evidence>
<protein>
    <recommendedName>
        <fullName evidence="8 9">Dephospho-CoA kinase</fullName>
        <ecNumber evidence="8 9">2.7.1.24</ecNumber>
    </recommendedName>
    <alternativeName>
        <fullName evidence="8">Dephosphocoenzyme A kinase</fullName>
    </alternativeName>
</protein>
<comment type="subcellular location">
    <subcellularLocation>
        <location evidence="8">Cytoplasm</location>
    </subcellularLocation>
</comment>
<comment type="function">
    <text evidence="8">Catalyzes the phosphorylation of the 3'-hydroxyl group of dephosphocoenzyme A to form coenzyme A.</text>
</comment>
<dbReference type="GO" id="GO:0004140">
    <property type="term" value="F:dephospho-CoA kinase activity"/>
    <property type="evidence" value="ECO:0007669"/>
    <property type="project" value="UniProtKB-UniRule"/>
</dbReference>
<gene>
    <name evidence="8 10" type="primary">coaE</name>
    <name evidence="10" type="ORF">NCTC4822_02247</name>
</gene>
<accession>A0A380C6P1</accession>
<keyword evidence="4 8" id="KW-0547">Nucleotide-binding</keyword>
<comment type="catalytic activity">
    <reaction evidence="8">
        <text>3'-dephospho-CoA + ATP = ADP + CoA + H(+)</text>
        <dbReference type="Rhea" id="RHEA:18245"/>
        <dbReference type="ChEBI" id="CHEBI:15378"/>
        <dbReference type="ChEBI" id="CHEBI:30616"/>
        <dbReference type="ChEBI" id="CHEBI:57287"/>
        <dbReference type="ChEBI" id="CHEBI:57328"/>
        <dbReference type="ChEBI" id="CHEBI:456216"/>
        <dbReference type="EC" id="2.7.1.24"/>
    </reaction>
</comment>
<feature type="binding site" evidence="8">
    <location>
        <begin position="10"/>
        <end position="15"/>
    </location>
    <ligand>
        <name>ATP</name>
        <dbReference type="ChEBI" id="CHEBI:30616"/>
    </ligand>
</feature>
<dbReference type="EMBL" id="UGYZ01000002">
    <property type="protein sequence ID" value="SUJ12801.1"/>
    <property type="molecule type" value="Genomic_DNA"/>
</dbReference>
<dbReference type="FunFam" id="3.40.50.300:FF:000991">
    <property type="entry name" value="Dephospho-CoA kinase"/>
    <property type="match status" value="1"/>
</dbReference>
<dbReference type="GO" id="GO:0015937">
    <property type="term" value="P:coenzyme A biosynthetic process"/>
    <property type="evidence" value="ECO:0007669"/>
    <property type="project" value="UniProtKB-UniRule"/>
</dbReference>
<dbReference type="UniPathway" id="UPA00241">
    <property type="reaction ID" value="UER00356"/>
</dbReference>
<keyword evidence="6 8" id="KW-0067">ATP-binding</keyword>
<dbReference type="Proteomes" id="UP000254519">
    <property type="component" value="Unassembled WGS sequence"/>
</dbReference>
<dbReference type="PANTHER" id="PTHR10695">
    <property type="entry name" value="DEPHOSPHO-COA KINASE-RELATED"/>
    <property type="match status" value="1"/>
</dbReference>
<evidence type="ECO:0000256" key="6">
    <source>
        <dbReference type="ARBA" id="ARBA00022840"/>
    </source>
</evidence>
<dbReference type="EC" id="2.7.1.24" evidence="8 9"/>
<dbReference type="RefSeq" id="WP_115362222.1">
    <property type="nucleotide sequence ID" value="NZ_CP038012.1"/>
</dbReference>
<evidence type="ECO:0000256" key="8">
    <source>
        <dbReference type="HAMAP-Rule" id="MF_00376"/>
    </source>
</evidence>
<dbReference type="PROSITE" id="PS51219">
    <property type="entry name" value="DPCK"/>
    <property type="match status" value="1"/>
</dbReference>
<dbReference type="AlphaFoldDB" id="A0A380C6P1"/>
<evidence type="ECO:0000256" key="1">
    <source>
        <dbReference type="ARBA" id="ARBA00009018"/>
    </source>
</evidence>
<name>A0A380C6P1_SPOPA</name>
<keyword evidence="11" id="KW-1185">Reference proteome</keyword>
<evidence type="ECO:0000313" key="10">
    <source>
        <dbReference type="EMBL" id="SUJ12801.1"/>
    </source>
</evidence>
<dbReference type="PANTHER" id="PTHR10695:SF46">
    <property type="entry name" value="BIFUNCTIONAL COENZYME A SYNTHASE-RELATED"/>
    <property type="match status" value="1"/>
</dbReference>
<dbReference type="NCBIfam" id="TIGR00152">
    <property type="entry name" value="dephospho-CoA kinase"/>
    <property type="match status" value="1"/>
</dbReference>
<evidence type="ECO:0000256" key="3">
    <source>
        <dbReference type="ARBA" id="ARBA00022679"/>
    </source>
</evidence>
<evidence type="ECO:0000256" key="5">
    <source>
        <dbReference type="ARBA" id="ARBA00022777"/>
    </source>
</evidence>
<dbReference type="Pfam" id="PF01121">
    <property type="entry name" value="CoaE"/>
    <property type="match status" value="1"/>
</dbReference>
<dbReference type="SUPFAM" id="SSF52540">
    <property type="entry name" value="P-loop containing nucleoside triphosphate hydrolases"/>
    <property type="match status" value="1"/>
</dbReference>
<keyword evidence="7 8" id="KW-0173">Coenzyme A biosynthesis</keyword>
<reference evidence="10 11" key="1">
    <citation type="submission" date="2018-06" db="EMBL/GenBank/DDBJ databases">
        <authorList>
            <consortium name="Pathogen Informatics"/>
            <person name="Doyle S."/>
        </authorList>
    </citation>
    <scope>NUCLEOTIDE SEQUENCE [LARGE SCALE GENOMIC DNA]</scope>
    <source>
        <strain evidence="11">ATCC 11859 / DSM 33 / NCIB 8841 / NCTC 4822</strain>
    </source>
</reference>
<dbReference type="Gene3D" id="3.40.50.300">
    <property type="entry name" value="P-loop containing nucleotide triphosphate hydrolases"/>
    <property type="match status" value="1"/>
</dbReference>
<dbReference type="HAMAP" id="MF_00376">
    <property type="entry name" value="Dephospho_CoA_kinase"/>
    <property type="match status" value="1"/>
</dbReference>
<comment type="similarity">
    <text evidence="1 8">Belongs to the CoaE family.</text>
</comment>
<dbReference type="CDD" id="cd02022">
    <property type="entry name" value="DPCK"/>
    <property type="match status" value="1"/>
</dbReference>
<evidence type="ECO:0000256" key="4">
    <source>
        <dbReference type="ARBA" id="ARBA00022741"/>
    </source>
</evidence>
<organism evidence="10 11">
    <name type="scientific">Sporosarcina pasteurii</name>
    <name type="common">Bacillus pasteurii</name>
    <dbReference type="NCBI Taxonomy" id="1474"/>
    <lineage>
        <taxon>Bacteria</taxon>
        <taxon>Bacillati</taxon>
        <taxon>Bacillota</taxon>
        <taxon>Bacilli</taxon>
        <taxon>Bacillales</taxon>
        <taxon>Caryophanaceae</taxon>
        <taxon>Sporosarcina</taxon>
    </lineage>
</organism>
<keyword evidence="5 8" id="KW-0418">Kinase</keyword>
<dbReference type="GO" id="GO:0005737">
    <property type="term" value="C:cytoplasm"/>
    <property type="evidence" value="ECO:0007669"/>
    <property type="project" value="UniProtKB-SubCell"/>
</dbReference>
<dbReference type="InterPro" id="IPR027417">
    <property type="entry name" value="P-loop_NTPase"/>
</dbReference>
<keyword evidence="2 8" id="KW-0963">Cytoplasm</keyword>
<sequence>MIIGLTGSIASGKSTISSLLRKKGYPIVDADEIARLVVEPGTAVIEEIRRTFGQEVIRADGSLHRERLGQLVFGNGKNRKKLNTIIHPAIRTEMLRQRDKHISNGANTIIMDIPLLFESKLQSFVDKILVVTVTPEVQKERLIARNGLTEKEANDRINAQFSLEIKEAGADAVINNNGTIEESEIQLEAILKKWNVNRSASSE</sequence>
<comment type="pathway">
    <text evidence="8">Cofactor biosynthesis; coenzyme A biosynthesis; CoA from (R)-pantothenate: step 5/5.</text>
</comment>
<proteinExistence type="inferred from homology"/>
<keyword evidence="3 8" id="KW-0808">Transferase</keyword>
<evidence type="ECO:0000313" key="11">
    <source>
        <dbReference type="Proteomes" id="UP000254519"/>
    </source>
</evidence>